<evidence type="ECO:0000256" key="4">
    <source>
        <dbReference type="ARBA" id="ARBA00022801"/>
    </source>
</evidence>
<evidence type="ECO:0000256" key="5">
    <source>
        <dbReference type="ARBA" id="ARBA00022833"/>
    </source>
</evidence>
<organism evidence="8">
    <name type="scientific">Candidatus Kentrum sp. LFY</name>
    <dbReference type="NCBI Taxonomy" id="2126342"/>
    <lineage>
        <taxon>Bacteria</taxon>
        <taxon>Pseudomonadati</taxon>
        <taxon>Pseudomonadota</taxon>
        <taxon>Gammaproteobacteria</taxon>
        <taxon>Candidatus Kentrum</taxon>
    </lineage>
</organism>
<dbReference type="PANTHER" id="PTHR22726:SF1">
    <property type="entry name" value="METALLOENDOPEPTIDASE OMA1, MITOCHONDRIAL"/>
    <property type="match status" value="1"/>
</dbReference>
<dbReference type="GO" id="GO:0004222">
    <property type="term" value="F:metalloendopeptidase activity"/>
    <property type="evidence" value="ECO:0007669"/>
    <property type="project" value="InterPro"/>
</dbReference>
<keyword evidence="6" id="KW-0482">Metalloprotease</keyword>
<protein>
    <submittedName>
        <fullName evidence="8">Peptidase family M48</fullName>
    </submittedName>
</protein>
<comment type="cofactor">
    <cofactor evidence="1">
        <name>Zn(2+)</name>
        <dbReference type="ChEBI" id="CHEBI:29105"/>
    </cofactor>
</comment>
<dbReference type="EMBL" id="CAADFN010000080">
    <property type="protein sequence ID" value="VFK20885.1"/>
    <property type="molecule type" value="Genomic_DNA"/>
</dbReference>
<dbReference type="Gene3D" id="3.30.2010.10">
    <property type="entry name" value="Metalloproteases ('zincins'), catalytic domain"/>
    <property type="match status" value="1"/>
</dbReference>
<gene>
    <name evidence="8" type="ORF">BECKLFY1418C_GA0070996_108013</name>
</gene>
<dbReference type="Pfam" id="PF01435">
    <property type="entry name" value="Peptidase_M48"/>
    <property type="match status" value="1"/>
</dbReference>
<keyword evidence="4" id="KW-0378">Hydrolase</keyword>
<dbReference type="GO" id="GO:0051603">
    <property type="term" value="P:proteolysis involved in protein catabolic process"/>
    <property type="evidence" value="ECO:0007669"/>
    <property type="project" value="TreeGrafter"/>
</dbReference>
<evidence type="ECO:0000259" key="7">
    <source>
        <dbReference type="Pfam" id="PF01435"/>
    </source>
</evidence>
<name>A0A450WUZ9_9GAMM</name>
<dbReference type="CDD" id="cd07324">
    <property type="entry name" value="M48C_Oma1-like"/>
    <property type="match status" value="1"/>
</dbReference>
<keyword evidence="3" id="KW-0479">Metal-binding</keyword>
<keyword evidence="5" id="KW-0862">Zinc</keyword>
<keyword evidence="2" id="KW-0645">Protease</keyword>
<dbReference type="PANTHER" id="PTHR22726">
    <property type="entry name" value="METALLOENDOPEPTIDASE OMA1"/>
    <property type="match status" value="1"/>
</dbReference>
<dbReference type="GO" id="GO:0046872">
    <property type="term" value="F:metal ion binding"/>
    <property type="evidence" value="ECO:0007669"/>
    <property type="project" value="UniProtKB-KW"/>
</dbReference>
<evidence type="ECO:0000256" key="1">
    <source>
        <dbReference type="ARBA" id="ARBA00001947"/>
    </source>
</evidence>
<dbReference type="InterPro" id="IPR001915">
    <property type="entry name" value="Peptidase_M48"/>
</dbReference>
<dbReference type="InterPro" id="IPR051156">
    <property type="entry name" value="Mito/Outer_Membr_Metalloprot"/>
</dbReference>
<feature type="domain" description="Peptidase M48" evidence="7">
    <location>
        <begin position="294"/>
        <end position="501"/>
    </location>
</feature>
<reference evidence="8" key="1">
    <citation type="submission" date="2019-02" db="EMBL/GenBank/DDBJ databases">
        <authorList>
            <person name="Gruber-Vodicka R. H."/>
            <person name="Seah K. B. B."/>
        </authorList>
    </citation>
    <scope>NUCLEOTIDE SEQUENCE</scope>
    <source>
        <strain evidence="8">BECK_BY7</strain>
    </source>
</reference>
<dbReference type="GO" id="GO:0016020">
    <property type="term" value="C:membrane"/>
    <property type="evidence" value="ECO:0007669"/>
    <property type="project" value="TreeGrafter"/>
</dbReference>
<accession>A0A450WUZ9</accession>
<evidence type="ECO:0000256" key="2">
    <source>
        <dbReference type="ARBA" id="ARBA00022670"/>
    </source>
</evidence>
<dbReference type="AlphaFoldDB" id="A0A450WUZ9"/>
<evidence type="ECO:0000256" key="6">
    <source>
        <dbReference type="ARBA" id="ARBA00023049"/>
    </source>
</evidence>
<evidence type="ECO:0000256" key="3">
    <source>
        <dbReference type="ARBA" id="ARBA00022723"/>
    </source>
</evidence>
<evidence type="ECO:0000313" key="8">
    <source>
        <dbReference type="EMBL" id="VFK20885.1"/>
    </source>
</evidence>
<proteinExistence type="predicted"/>
<sequence>MMFVLVSIAIGEGCSYPVHRPPESPYKDSYNNLFKDVKMPSTNDVLASGRYYTFSRPIDEVWAAILHIGSQYEGILGVNRLRESHRQLFVVHGQEVDYRPPRIGLYKNKRMEMRKFLDAWFVINVQSDRFGEKTSVTMNLIPPNREAVDYFEPVKSKSPLQISNTVCKGGSIFLGSNGKQRSPSENQSQLFSELTGNKEQQTLKLWKEVPSAEISEFFYELVMQLYCAPIWKKRFTKINFVSAGRNTHSIEHNSYNKEIWNNEEILRIEKEAGIWISAKMRRSHVIIHAPTVIKRLQKIIDELKTAANQEQAKITPYIVASPEINARAIPPGDIFINSGLINALNSSDELAAVLAHEIDHLFQHDAAAKLLERDKIGKKSFLANLITVSGAAGIGVNTGIVDPTPGTSNLSSIVRGISLQGANAASLSIAESLGNGMFGEYSENTELRADRNSTSYLLAAGYDVCAALRMLGTLKKNRNSIVVRKEIARTHPHLDTRIKKMGNSLKESCEVAPQ</sequence>